<comment type="similarity">
    <text evidence="1 8">Belongs to the tannase family.</text>
</comment>
<comment type="caution">
    <text evidence="10">The sequence shown here is derived from an EMBL/GenBank/DDBJ whole genome shotgun (WGS) entry which is preliminary data.</text>
</comment>
<dbReference type="EC" id="3.1.1.-" evidence="8"/>
<evidence type="ECO:0000256" key="2">
    <source>
        <dbReference type="ARBA" id="ARBA00022487"/>
    </source>
</evidence>
<dbReference type="SUPFAM" id="SSF53474">
    <property type="entry name" value="alpha/beta-Hydrolases"/>
    <property type="match status" value="1"/>
</dbReference>
<sequence>MRHFSGLAVVALAATAKAATLAELCTVSNVQAALPANGTIAGIELIPSSVTATAVYNASTSGGGMMRKRQSSSSSSSTTTYSYCNVTATYTHAGKGDSVVVWYGFPDPSIFENRFYVSGGGGYSLASGVTGGLEYGAVTGCTDAGYDAFSNSLDEVVLYANGSLNWDNIVMFSYKALGEMTVIGKEITKTFYSTSDKVYTYFSGCSDGGREAMSQVQRWGSVYDGVAAGAPAFRQSHQQVQHVFSGVVEVTQDYYPPPCELAKIVNLTIAACDPLDGRTDGVISRTDLCKLNFNLSSTIGESYYCAAENSTSLGYGFSKRHTKRQQTSGSTTSYTPAQNGTVSANGVKVAQAIYDGLFNSDGQRAYLSWQIGSELSDADSTYESSTDSWTYTIESTGGVFVTKFLEEIDLDNLETLDNVTYDNLVSWMDEAMIKFMDTLQTNLPDITEFQSSGGKLLHYHGESDPSIPSPSSIHYYDSVRTIMYSNLTYNASVEAMSSWYKFFLIPGAAHCGTNTLQPGPWPVDLVQTMIDWVESGVEPNTLNSTVSSGDYAGETQLLCEWPKRPYWPSNSSDFDCVYDQASIDSWTYTFPAFKLPVY</sequence>
<keyword evidence="6" id="KW-0106">Calcium</keyword>
<keyword evidence="11" id="KW-1185">Reference proteome</keyword>
<protein>
    <recommendedName>
        <fullName evidence="8">Carboxylic ester hydrolase</fullName>
        <ecNumber evidence="8">3.1.1.-</ecNumber>
    </recommendedName>
</protein>
<proteinExistence type="inferred from homology"/>
<dbReference type="AlphaFoldDB" id="A0AA38RL79"/>
<feature type="chain" id="PRO_5041482097" description="Carboxylic ester hydrolase" evidence="8">
    <location>
        <begin position="19"/>
        <end position="598"/>
    </location>
</feature>
<dbReference type="PANTHER" id="PTHR33938">
    <property type="entry name" value="FERULOYL ESTERASE B-RELATED"/>
    <property type="match status" value="1"/>
</dbReference>
<keyword evidence="5 8" id="KW-0378">Hydrolase</keyword>
<dbReference type="GO" id="GO:0030600">
    <property type="term" value="F:feruloyl esterase activity"/>
    <property type="evidence" value="ECO:0007669"/>
    <property type="project" value="UniProtKB-ARBA"/>
</dbReference>
<accession>A0AA38RL79</accession>
<evidence type="ECO:0000256" key="8">
    <source>
        <dbReference type="RuleBase" id="RU361238"/>
    </source>
</evidence>
<dbReference type="GO" id="GO:0046872">
    <property type="term" value="F:metal ion binding"/>
    <property type="evidence" value="ECO:0007669"/>
    <property type="project" value="UniProtKB-KW"/>
</dbReference>
<evidence type="ECO:0000256" key="9">
    <source>
        <dbReference type="SAM" id="MobiDB-lite"/>
    </source>
</evidence>
<feature type="signal peptide" evidence="8">
    <location>
        <begin position="1"/>
        <end position="18"/>
    </location>
</feature>
<keyword evidence="7" id="KW-1015">Disulfide bond</keyword>
<evidence type="ECO:0000313" key="10">
    <source>
        <dbReference type="EMBL" id="KAJ9139134.1"/>
    </source>
</evidence>
<keyword evidence="4 8" id="KW-0732">Signal</keyword>
<dbReference type="Proteomes" id="UP001174694">
    <property type="component" value="Unassembled WGS sequence"/>
</dbReference>
<evidence type="ECO:0000256" key="7">
    <source>
        <dbReference type="ARBA" id="ARBA00023157"/>
    </source>
</evidence>
<evidence type="ECO:0000256" key="1">
    <source>
        <dbReference type="ARBA" id="ARBA00006249"/>
    </source>
</evidence>
<evidence type="ECO:0000256" key="4">
    <source>
        <dbReference type="ARBA" id="ARBA00022729"/>
    </source>
</evidence>
<evidence type="ECO:0000256" key="5">
    <source>
        <dbReference type="ARBA" id="ARBA00022801"/>
    </source>
</evidence>
<dbReference type="InterPro" id="IPR011118">
    <property type="entry name" value="Tannase/feruloyl_esterase"/>
</dbReference>
<dbReference type="EMBL" id="JANBVO010000027">
    <property type="protein sequence ID" value="KAJ9139134.1"/>
    <property type="molecule type" value="Genomic_DNA"/>
</dbReference>
<organism evidence="10 11">
    <name type="scientific">Pleurostoma richardsiae</name>
    <dbReference type="NCBI Taxonomy" id="41990"/>
    <lineage>
        <taxon>Eukaryota</taxon>
        <taxon>Fungi</taxon>
        <taxon>Dikarya</taxon>
        <taxon>Ascomycota</taxon>
        <taxon>Pezizomycotina</taxon>
        <taxon>Sordariomycetes</taxon>
        <taxon>Sordariomycetidae</taxon>
        <taxon>Calosphaeriales</taxon>
        <taxon>Pleurostomataceae</taxon>
        <taxon>Pleurostoma</taxon>
    </lineage>
</organism>
<dbReference type="InterPro" id="IPR029058">
    <property type="entry name" value="AB_hydrolase_fold"/>
</dbReference>
<feature type="region of interest" description="Disordered" evidence="9">
    <location>
        <begin position="60"/>
        <end position="79"/>
    </location>
</feature>
<reference evidence="10" key="1">
    <citation type="submission" date="2022-07" db="EMBL/GenBank/DDBJ databases">
        <title>Fungi with potential for degradation of polypropylene.</title>
        <authorList>
            <person name="Gostincar C."/>
        </authorList>
    </citation>
    <scope>NUCLEOTIDE SEQUENCE</scope>
    <source>
        <strain evidence="10">EXF-13308</strain>
    </source>
</reference>
<name>A0AA38RL79_9PEZI</name>
<evidence type="ECO:0000313" key="11">
    <source>
        <dbReference type="Proteomes" id="UP001174694"/>
    </source>
</evidence>
<dbReference type="PANTHER" id="PTHR33938:SF7">
    <property type="entry name" value="CARBOXYLIC ESTER HYDROLASE"/>
    <property type="match status" value="1"/>
</dbReference>
<evidence type="ECO:0000256" key="3">
    <source>
        <dbReference type="ARBA" id="ARBA00022723"/>
    </source>
</evidence>
<keyword evidence="3" id="KW-0479">Metal-binding</keyword>
<dbReference type="Pfam" id="PF07519">
    <property type="entry name" value="Tannase"/>
    <property type="match status" value="1"/>
</dbReference>
<keyword evidence="2" id="KW-0719">Serine esterase</keyword>
<gene>
    <name evidence="10" type="ORF">NKR23_g8082</name>
</gene>
<evidence type="ECO:0000256" key="6">
    <source>
        <dbReference type="ARBA" id="ARBA00022837"/>
    </source>
</evidence>